<evidence type="ECO:0000313" key="2">
    <source>
        <dbReference type="EMBL" id="MBA0088906.1"/>
    </source>
</evidence>
<dbReference type="Proteomes" id="UP000567293">
    <property type="component" value="Unassembled WGS sequence"/>
</dbReference>
<sequence>MRMTRLFMMLSVGCLAPFSLTAQSVNVRIPEPPMHLAVPLLMELHPFPMDLRDADRDLPVEAQETIQKSFSMAGVQHRSLEIDNVWGSIEVVGTDSDQARLTVSKSIRAESKDKLEQARKEVAIDISEQEGFLKFYVNGPFRCHCDDGCDHREFDGYIVKMDFQIQVPHDVDIRLKTVNEGRVVVRDINGNFLVRNVNGDVEMGSISGSGTARTV</sequence>
<protein>
    <recommendedName>
        <fullName evidence="4">Adhesin domain-containing protein</fullName>
    </recommendedName>
</protein>
<proteinExistence type="predicted"/>
<evidence type="ECO:0008006" key="4">
    <source>
        <dbReference type="Google" id="ProtNLM"/>
    </source>
</evidence>
<evidence type="ECO:0000313" key="3">
    <source>
        <dbReference type="Proteomes" id="UP000567293"/>
    </source>
</evidence>
<gene>
    <name evidence="2" type="ORF">HRJ53_28290</name>
</gene>
<reference evidence="2" key="1">
    <citation type="submission" date="2020-06" db="EMBL/GenBank/DDBJ databases">
        <title>Legume-microbial interactions unlock mineral nutrients during tropical forest succession.</title>
        <authorList>
            <person name="Epihov D.Z."/>
        </authorList>
    </citation>
    <scope>NUCLEOTIDE SEQUENCE [LARGE SCALE GENOMIC DNA]</scope>
    <source>
        <strain evidence="2">Pan2503</strain>
    </source>
</reference>
<organism evidence="2 3">
    <name type="scientific">Candidatus Acidiferrum panamense</name>
    <dbReference type="NCBI Taxonomy" id="2741543"/>
    <lineage>
        <taxon>Bacteria</taxon>
        <taxon>Pseudomonadati</taxon>
        <taxon>Acidobacteriota</taxon>
        <taxon>Terriglobia</taxon>
        <taxon>Candidatus Acidiferrales</taxon>
        <taxon>Candidatus Acidiferrum</taxon>
    </lineage>
</organism>
<feature type="chain" id="PRO_5030953492" description="Adhesin domain-containing protein" evidence="1">
    <location>
        <begin position="25"/>
        <end position="215"/>
    </location>
</feature>
<accession>A0A7V8T0D8</accession>
<dbReference type="AlphaFoldDB" id="A0A7V8T0D8"/>
<keyword evidence="3" id="KW-1185">Reference proteome</keyword>
<feature type="signal peptide" evidence="1">
    <location>
        <begin position="1"/>
        <end position="24"/>
    </location>
</feature>
<evidence type="ECO:0000256" key="1">
    <source>
        <dbReference type="SAM" id="SignalP"/>
    </source>
</evidence>
<keyword evidence="1" id="KW-0732">Signal</keyword>
<name>A0A7V8T0D8_9BACT</name>
<comment type="caution">
    <text evidence="2">The sequence shown here is derived from an EMBL/GenBank/DDBJ whole genome shotgun (WGS) entry which is preliminary data.</text>
</comment>
<dbReference type="EMBL" id="JACDQQ010002740">
    <property type="protein sequence ID" value="MBA0088906.1"/>
    <property type="molecule type" value="Genomic_DNA"/>
</dbReference>
<feature type="non-terminal residue" evidence="2">
    <location>
        <position position="215"/>
    </location>
</feature>